<evidence type="ECO:0000256" key="2">
    <source>
        <dbReference type="ARBA" id="ARBA00022723"/>
    </source>
</evidence>
<dbReference type="GO" id="GO:0016787">
    <property type="term" value="F:hydrolase activity"/>
    <property type="evidence" value="ECO:0007669"/>
    <property type="project" value="UniProtKB-KW"/>
</dbReference>
<dbReference type="NCBIfam" id="TIGR01549">
    <property type="entry name" value="HAD-SF-IA-v1"/>
    <property type="match status" value="1"/>
</dbReference>
<dbReference type="SFLD" id="SFLDS00003">
    <property type="entry name" value="Haloacid_Dehalogenase"/>
    <property type="match status" value="1"/>
</dbReference>
<evidence type="ECO:0000313" key="5">
    <source>
        <dbReference type="EMBL" id="MBM7693557.1"/>
    </source>
</evidence>
<name>A0ABS2QK50_9BACI</name>
<organism evidence="5 6">
    <name type="scientific">Peribacillus deserti</name>
    <dbReference type="NCBI Taxonomy" id="673318"/>
    <lineage>
        <taxon>Bacteria</taxon>
        <taxon>Bacillati</taxon>
        <taxon>Bacillota</taxon>
        <taxon>Bacilli</taxon>
        <taxon>Bacillales</taxon>
        <taxon>Bacillaceae</taxon>
        <taxon>Peribacillus</taxon>
    </lineage>
</organism>
<dbReference type="SUPFAM" id="SSF56784">
    <property type="entry name" value="HAD-like"/>
    <property type="match status" value="1"/>
</dbReference>
<dbReference type="InterPro" id="IPR041492">
    <property type="entry name" value="HAD_2"/>
</dbReference>
<proteinExistence type="predicted"/>
<accession>A0ABS2QK50</accession>
<keyword evidence="6" id="KW-1185">Reference proteome</keyword>
<dbReference type="InterPro" id="IPR023214">
    <property type="entry name" value="HAD_sf"/>
</dbReference>
<evidence type="ECO:0000256" key="4">
    <source>
        <dbReference type="ARBA" id="ARBA00022842"/>
    </source>
</evidence>
<dbReference type="EMBL" id="JAFBFI010000013">
    <property type="protein sequence ID" value="MBM7693557.1"/>
    <property type="molecule type" value="Genomic_DNA"/>
</dbReference>
<dbReference type="PANTHER" id="PTHR46470">
    <property type="entry name" value="N-ACYLNEURAMINATE-9-PHOSPHATASE"/>
    <property type="match status" value="1"/>
</dbReference>
<dbReference type="InterPro" id="IPR036412">
    <property type="entry name" value="HAD-like_sf"/>
</dbReference>
<evidence type="ECO:0000313" key="6">
    <source>
        <dbReference type="Proteomes" id="UP000823486"/>
    </source>
</evidence>
<dbReference type="PANTHER" id="PTHR46470:SF2">
    <property type="entry name" value="GLYCERALDEHYDE 3-PHOSPHATE PHOSPHATASE"/>
    <property type="match status" value="1"/>
</dbReference>
<dbReference type="Gene3D" id="1.10.150.520">
    <property type="match status" value="1"/>
</dbReference>
<dbReference type="Gene3D" id="3.40.50.1000">
    <property type="entry name" value="HAD superfamily/HAD-like"/>
    <property type="match status" value="1"/>
</dbReference>
<dbReference type="Pfam" id="PF13419">
    <property type="entry name" value="HAD_2"/>
    <property type="match status" value="1"/>
</dbReference>
<reference evidence="5 6" key="1">
    <citation type="submission" date="2021-01" db="EMBL/GenBank/DDBJ databases">
        <title>Genomic Encyclopedia of Type Strains, Phase IV (KMG-IV): sequencing the most valuable type-strain genomes for metagenomic binning, comparative biology and taxonomic classification.</title>
        <authorList>
            <person name="Goeker M."/>
        </authorList>
    </citation>
    <scope>NUCLEOTIDE SEQUENCE [LARGE SCALE GENOMIC DNA]</scope>
    <source>
        <strain evidence="5 6">DSM 105482</strain>
    </source>
</reference>
<dbReference type="InterPro" id="IPR006439">
    <property type="entry name" value="HAD-SF_hydro_IA"/>
</dbReference>
<evidence type="ECO:0000256" key="3">
    <source>
        <dbReference type="ARBA" id="ARBA00022801"/>
    </source>
</evidence>
<keyword evidence="3 5" id="KW-0378">Hydrolase</keyword>
<keyword evidence="4" id="KW-0460">Magnesium</keyword>
<comment type="caution">
    <text evidence="5">The sequence shown here is derived from an EMBL/GenBank/DDBJ whole genome shotgun (WGS) entry which is preliminary data.</text>
</comment>
<sequence length="184" mass="21430">MPETKALLFDLDGTLLERDRSVRLFVKQQYQKYSHHFKDISENHYLHTFISLDQRGYVWKDKVYQTMLENYGITDISWEALLDDYIHNFHTNCLPSNNLDAVFNILKEMGFALGIITNGFTEFQLKNIKALGIERYMDVILISEKEGLKKPNTALFQRTLKVLDTAPDQSIYVGDTFIEPSLQV</sequence>
<dbReference type="SFLD" id="SFLDG01129">
    <property type="entry name" value="C1.5:_HAD__Beta-PGM__Phosphata"/>
    <property type="match status" value="1"/>
</dbReference>
<gene>
    <name evidence="5" type="ORF">JOC77_002997</name>
</gene>
<dbReference type="Proteomes" id="UP000823486">
    <property type="component" value="Unassembled WGS sequence"/>
</dbReference>
<keyword evidence="2" id="KW-0479">Metal-binding</keyword>
<dbReference type="InterPro" id="IPR051400">
    <property type="entry name" value="HAD-like_hydrolase"/>
</dbReference>
<comment type="cofactor">
    <cofactor evidence="1">
        <name>Mg(2+)</name>
        <dbReference type="ChEBI" id="CHEBI:18420"/>
    </cofactor>
</comment>
<protein>
    <submittedName>
        <fullName evidence="5">Hydrolase of the HAD superfamily</fullName>
    </submittedName>
</protein>
<evidence type="ECO:0000256" key="1">
    <source>
        <dbReference type="ARBA" id="ARBA00001946"/>
    </source>
</evidence>
<dbReference type="PRINTS" id="PR00413">
    <property type="entry name" value="HADHALOGNASE"/>
</dbReference>